<evidence type="ECO:0000256" key="1">
    <source>
        <dbReference type="ARBA" id="ARBA00006643"/>
    </source>
</evidence>
<comment type="similarity">
    <text evidence="1">Belongs to the PPR family. PCMP-H subfamily.</text>
</comment>
<dbReference type="Pfam" id="PF13041">
    <property type="entry name" value="PPR_2"/>
    <property type="match status" value="2"/>
</dbReference>
<dbReference type="Proteomes" id="UP001443914">
    <property type="component" value="Unassembled WGS sequence"/>
</dbReference>
<dbReference type="FunFam" id="1.25.40.10:FF:000090">
    <property type="entry name" value="Pentatricopeptide repeat-containing protein, chloroplastic"/>
    <property type="match status" value="1"/>
</dbReference>
<dbReference type="PANTHER" id="PTHR47926">
    <property type="entry name" value="PENTATRICOPEPTIDE REPEAT-CONTAINING PROTEIN"/>
    <property type="match status" value="1"/>
</dbReference>
<feature type="repeat" description="PPR" evidence="3">
    <location>
        <begin position="338"/>
        <end position="372"/>
    </location>
</feature>
<feature type="repeat" description="PPR" evidence="3">
    <location>
        <begin position="206"/>
        <end position="236"/>
    </location>
</feature>
<dbReference type="PROSITE" id="PS51375">
    <property type="entry name" value="PPR"/>
    <property type="match status" value="4"/>
</dbReference>
<dbReference type="PANTHER" id="PTHR47926:SF533">
    <property type="entry name" value="DYW DOMAIN-CONTAINING PROTEIN"/>
    <property type="match status" value="1"/>
</dbReference>
<reference evidence="4" key="1">
    <citation type="submission" date="2024-03" db="EMBL/GenBank/DDBJ databases">
        <title>WGS assembly of Saponaria officinalis var. Norfolk2.</title>
        <authorList>
            <person name="Jenkins J."/>
            <person name="Shu S."/>
            <person name="Grimwood J."/>
            <person name="Barry K."/>
            <person name="Goodstein D."/>
            <person name="Schmutz J."/>
            <person name="Leebens-Mack J."/>
            <person name="Osbourn A."/>
        </authorList>
    </citation>
    <scope>NUCLEOTIDE SEQUENCE [LARGE SCALE GENOMIC DNA]</scope>
    <source>
        <strain evidence="4">JIC</strain>
    </source>
</reference>
<dbReference type="InterPro" id="IPR011990">
    <property type="entry name" value="TPR-like_helical_dom_sf"/>
</dbReference>
<dbReference type="Pfam" id="PF01535">
    <property type="entry name" value="PPR"/>
    <property type="match status" value="3"/>
</dbReference>
<dbReference type="FunFam" id="1.25.40.10:FF:000333">
    <property type="entry name" value="Pentatricopeptide repeat-containing protein"/>
    <property type="match status" value="1"/>
</dbReference>
<name>A0AAW1JLQ4_SAPOF</name>
<dbReference type="InterPro" id="IPR002885">
    <property type="entry name" value="PPR_rpt"/>
</dbReference>
<dbReference type="EMBL" id="JBDFQZ010000007">
    <property type="protein sequence ID" value="KAK9704736.1"/>
    <property type="molecule type" value="Genomic_DNA"/>
</dbReference>
<dbReference type="InterPro" id="IPR046960">
    <property type="entry name" value="PPR_At4g14850-like_plant"/>
</dbReference>
<evidence type="ECO:0000313" key="5">
    <source>
        <dbReference type="Proteomes" id="UP001443914"/>
    </source>
</evidence>
<dbReference type="Gene3D" id="1.25.40.10">
    <property type="entry name" value="Tetratricopeptide repeat domain"/>
    <property type="match status" value="4"/>
</dbReference>
<evidence type="ECO:0000256" key="3">
    <source>
        <dbReference type="PROSITE-ProRule" id="PRU00708"/>
    </source>
</evidence>
<evidence type="ECO:0000313" key="4">
    <source>
        <dbReference type="EMBL" id="KAK9704736.1"/>
    </source>
</evidence>
<organism evidence="4 5">
    <name type="scientific">Saponaria officinalis</name>
    <name type="common">Common soapwort</name>
    <name type="synonym">Lychnis saponaria</name>
    <dbReference type="NCBI Taxonomy" id="3572"/>
    <lineage>
        <taxon>Eukaryota</taxon>
        <taxon>Viridiplantae</taxon>
        <taxon>Streptophyta</taxon>
        <taxon>Embryophyta</taxon>
        <taxon>Tracheophyta</taxon>
        <taxon>Spermatophyta</taxon>
        <taxon>Magnoliopsida</taxon>
        <taxon>eudicotyledons</taxon>
        <taxon>Gunneridae</taxon>
        <taxon>Pentapetalae</taxon>
        <taxon>Caryophyllales</taxon>
        <taxon>Caryophyllaceae</taxon>
        <taxon>Caryophylleae</taxon>
        <taxon>Saponaria</taxon>
    </lineage>
</organism>
<comment type="caution">
    <text evidence="4">The sequence shown here is derived from an EMBL/GenBank/DDBJ whole genome shotgun (WGS) entry which is preliminary data.</text>
</comment>
<keyword evidence="2" id="KW-0677">Repeat</keyword>
<evidence type="ECO:0000256" key="2">
    <source>
        <dbReference type="ARBA" id="ARBA00022737"/>
    </source>
</evidence>
<feature type="repeat" description="PPR" evidence="3">
    <location>
        <begin position="43"/>
        <end position="77"/>
    </location>
</feature>
<gene>
    <name evidence="4" type="ORF">RND81_07G007800</name>
</gene>
<feature type="repeat" description="PPR" evidence="3">
    <location>
        <begin position="237"/>
        <end position="271"/>
    </location>
</feature>
<dbReference type="AlphaFoldDB" id="A0AAW1JLQ4"/>
<keyword evidence="5" id="KW-1185">Reference proteome</keyword>
<dbReference type="GO" id="GO:0009451">
    <property type="term" value="P:RNA modification"/>
    <property type="evidence" value="ECO:0007669"/>
    <property type="project" value="InterPro"/>
</dbReference>
<dbReference type="NCBIfam" id="TIGR00756">
    <property type="entry name" value="PPR"/>
    <property type="match status" value="5"/>
</dbReference>
<dbReference type="GO" id="GO:0003723">
    <property type="term" value="F:RNA binding"/>
    <property type="evidence" value="ECO:0007669"/>
    <property type="project" value="InterPro"/>
</dbReference>
<accession>A0AAW1JLQ4</accession>
<proteinExistence type="inferred from homology"/>
<sequence>MANPRQMCRLATSSLNHMMKTYSEQGSLTNARQLFDQHPSSRNLVSWNIILAAYLKHDSSHIALQLFDEMPLRDIVSWNTLFTFFHNNHDPLSSYHSYLRLQTSGFHPNHYTFSILLSSFSDTCFVALIPQLHAQLLSLGYHSTPFVASALMRGYSSFGDHPALCHAFHDVLDKTVGVWNAFILGHMEFGLTLEAQIAFSRMPLKNVVSWTTMMHGYLKNNQVKRARSIFDKMDEKNVITWTAMISGYVRLGKYLNALDLFLAMTRSGTRPNEHTFSSILAACAAHSELVIGKQLHVSILKHGIADEVVVLTSLVDMYAKCGNIEAACCIFETMPKTNLASWNTIIGGFARHGLAKRAINGFEEMISSGIRPDKTTFVHVLSACGHGGEVVEGERIFDSMKDDCGVEAEKEHYACMVHLYGRAGHLEKAERLIKGMPFEPDVVVWGALLGACAVHSNSVFSSYAAEAILKLEKDNPAAYSLLSKIYAENGVWGSLTHLKINNIKTHKAGSWIG</sequence>
<protein>
    <recommendedName>
        <fullName evidence="6">Pentatricopeptide repeat-containing protein</fullName>
    </recommendedName>
</protein>
<evidence type="ECO:0008006" key="6">
    <source>
        <dbReference type="Google" id="ProtNLM"/>
    </source>
</evidence>